<feature type="transmembrane region" description="Helical" evidence="9">
    <location>
        <begin position="245"/>
        <end position="268"/>
    </location>
</feature>
<dbReference type="PANTHER" id="PTHR24221">
    <property type="entry name" value="ATP-BINDING CASSETTE SUB-FAMILY B"/>
    <property type="match status" value="1"/>
</dbReference>
<dbReference type="InterPro" id="IPR003439">
    <property type="entry name" value="ABC_transporter-like_ATP-bd"/>
</dbReference>
<organism evidence="12 13">
    <name type="scientific">Halotalea alkalilenta</name>
    <dbReference type="NCBI Taxonomy" id="376489"/>
    <lineage>
        <taxon>Bacteria</taxon>
        <taxon>Pseudomonadati</taxon>
        <taxon>Pseudomonadota</taxon>
        <taxon>Gammaproteobacteria</taxon>
        <taxon>Oceanospirillales</taxon>
        <taxon>Halomonadaceae</taxon>
        <taxon>Halotalea</taxon>
    </lineage>
</organism>
<dbReference type="InterPro" id="IPR017871">
    <property type="entry name" value="ABC_transporter-like_CS"/>
</dbReference>
<dbReference type="STRING" id="376489.A5892_02410"/>
<dbReference type="PROSITE" id="PS00211">
    <property type="entry name" value="ABC_TRANSPORTER_1"/>
    <property type="match status" value="1"/>
</dbReference>
<dbReference type="GO" id="GO:0140359">
    <property type="term" value="F:ABC-type transporter activity"/>
    <property type="evidence" value="ECO:0007669"/>
    <property type="project" value="InterPro"/>
</dbReference>
<accession>A0A172YB37</accession>
<keyword evidence="7 9" id="KW-1133">Transmembrane helix</keyword>
<evidence type="ECO:0000259" key="10">
    <source>
        <dbReference type="PROSITE" id="PS50893"/>
    </source>
</evidence>
<feature type="domain" description="ABC transporter" evidence="10">
    <location>
        <begin position="340"/>
        <end position="574"/>
    </location>
</feature>
<keyword evidence="4 9" id="KW-0812">Transmembrane</keyword>
<dbReference type="Gene3D" id="3.40.50.300">
    <property type="entry name" value="P-loop containing nucleotide triphosphate hydrolases"/>
    <property type="match status" value="1"/>
</dbReference>
<keyword evidence="5" id="KW-0547">Nucleotide-binding</keyword>
<dbReference type="GO" id="GO:0034040">
    <property type="term" value="F:ATPase-coupled lipid transmembrane transporter activity"/>
    <property type="evidence" value="ECO:0007669"/>
    <property type="project" value="TreeGrafter"/>
</dbReference>
<dbReference type="InterPro" id="IPR039421">
    <property type="entry name" value="Type_1_exporter"/>
</dbReference>
<dbReference type="InterPro" id="IPR011527">
    <property type="entry name" value="ABC1_TM_dom"/>
</dbReference>
<evidence type="ECO:0000256" key="2">
    <source>
        <dbReference type="ARBA" id="ARBA00022448"/>
    </source>
</evidence>
<feature type="domain" description="ABC transmembrane type-1" evidence="11">
    <location>
        <begin position="21"/>
        <end position="309"/>
    </location>
</feature>
<dbReference type="AlphaFoldDB" id="A0A172YB37"/>
<evidence type="ECO:0000256" key="1">
    <source>
        <dbReference type="ARBA" id="ARBA00004651"/>
    </source>
</evidence>
<dbReference type="PROSITE" id="PS50929">
    <property type="entry name" value="ABC_TM1F"/>
    <property type="match status" value="1"/>
</dbReference>
<dbReference type="Pfam" id="PF00664">
    <property type="entry name" value="ABC_membrane"/>
    <property type="match status" value="1"/>
</dbReference>
<dbReference type="EMBL" id="CP015243">
    <property type="protein sequence ID" value="ANF56460.1"/>
    <property type="molecule type" value="Genomic_DNA"/>
</dbReference>
<dbReference type="CDD" id="cd18544">
    <property type="entry name" value="ABC_6TM_TmrA_like"/>
    <property type="match status" value="1"/>
</dbReference>
<reference evidence="12 13" key="1">
    <citation type="submission" date="2016-04" db="EMBL/GenBank/DDBJ databases">
        <title>Complete Genome Sequence of Halotalea alkalilenta IHB B 13600.</title>
        <authorList>
            <person name="Swarnkar M.K."/>
            <person name="Sharma A."/>
            <person name="Kaushal K."/>
            <person name="Soni R."/>
            <person name="Rana S."/>
            <person name="Singh A.K."/>
            <person name="Gulati A."/>
        </authorList>
    </citation>
    <scope>NUCLEOTIDE SEQUENCE [LARGE SCALE GENOMIC DNA]</scope>
    <source>
        <strain evidence="12 13">IHB B 13600</strain>
    </source>
</reference>
<evidence type="ECO:0000256" key="8">
    <source>
        <dbReference type="ARBA" id="ARBA00023136"/>
    </source>
</evidence>
<dbReference type="FunFam" id="3.40.50.300:FF:000299">
    <property type="entry name" value="ABC transporter ATP-binding protein/permease"/>
    <property type="match status" value="1"/>
</dbReference>
<gene>
    <name evidence="12" type="ORF">A5892_02410</name>
</gene>
<evidence type="ECO:0000313" key="12">
    <source>
        <dbReference type="EMBL" id="ANF56460.1"/>
    </source>
</evidence>
<dbReference type="InterPro" id="IPR027417">
    <property type="entry name" value="P-loop_NTPase"/>
</dbReference>
<dbReference type="GO" id="GO:0005524">
    <property type="term" value="F:ATP binding"/>
    <property type="evidence" value="ECO:0007669"/>
    <property type="project" value="UniProtKB-KW"/>
</dbReference>
<dbReference type="SMART" id="SM00382">
    <property type="entry name" value="AAA"/>
    <property type="match status" value="1"/>
</dbReference>
<feature type="transmembrane region" description="Helical" evidence="9">
    <location>
        <begin position="274"/>
        <end position="293"/>
    </location>
</feature>
<dbReference type="GO" id="GO:0016887">
    <property type="term" value="F:ATP hydrolysis activity"/>
    <property type="evidence" value="ECO:0007669"/>
    <property type="project" value="InterPro"/>
</dbReference>
<comment type="subcellular location">
    <subcellularLocation>
        <location evidence="1">Cell membrane</location>
        <topology evidence="1">Multi-pass membrane protein</topology>
    </subcellularLocation>
</comment>
<keyword evidence="8 9" id="KW-0472">Membrane</keyword>
<dbReference type="PANTHER" id="PTHR24221:SF615">
    <property type="entry name" value="MULTIDRUG RESISTANCE-LIKE ATP-BINDING PROTEIN MDLB"/>
    <property type="match status" value="1"/>
</dbReference>
<name>A0A172YB37_9GAMM</name>
<evidence type="ECO:0000256" key="9">
    <source>
        <dbReference type="SAM" id="Phobius"/>
    </source>
</evidence>
<dbReference type="InterPro" id="IPR036640">
    <property type="entry name" value="ABC1_TM_sf"/>
</dbReference>
<dbReference type="RefSeq" id="WP_064121441.1">
    <property type="nucleotide sequence ID" value="NZ_CP015243.1"/>
</dbReference>
<keyword evidence="3" id="KW-1003">Cell membrane</keyword>
<sequence length="584" mass="63806">MNRRLRALLLQPLFDRPRQLLIAFALLVGATALDVCGPWLTQYYIDRHLVPGDFAIAPLALLVTLYISSQCLAALGRYLQTLRFARLAIEAVRELRSRIFRHLLQQPQSRLDATPTGELISRVTSDTDALRELYVGFLASVLQNLVLLIGILVAMTLMDPRLTAIAALLIPAGIATIWAYQRLSVAAAMKVRQLRAEQSARLVDAVQGIAVIQAYRQGQRFLERFDAIGQRQYTARMRMVRIGSLLLRSAIDLLGMVVLAALLFGYGITHIDSGGDAIGIGVLYAFITYLGRVSEPLIDISQRFNLFQQASVAGTRLLDVLDWPLERLGEDKAPIEDARIELEGVRFRHDGAASDTLHGLDAMIPAGAFIGVVGATGSGKSTLLDLLCGLKRPTAGRMTIDGRPLAEIDRATLSEAVAVVPQEPFLRSTTLRDNLLLGGEASEERLEQALRDARLATLVERLPKGLDTPLGERGLSLSSGERQLLALARALLRQPRVLLLDEATASVDSATESELSKALDLLRGRVTLVVVAHRLATIREADQILVMTQGRIEERGTHAELLARPEGAYRALWRSAAQGADAIG</sequence>
<evidence type="ECO:0000256" key="5">
    <source>
        <dbReference type="ARBA" id="ARBA00022741"/>
    </source>
</evidence>
<dbReference type="GO" id="GO:0005886">
    <property type="term" value="C:plasma membrane"/>
    <property type="evidence" value="ECO:0007669"/>
    <property type="project" value="UniProtKB-SubCell"/>
</dbReference>
<protein>
    <submittedName>
        <fullName evidence="12">ABC transporter</fullName>
    </submittedName>
</protein>
<dbReference type="PROSITE" id="PS50893">
    <property type="entry name" value="ABC_TRANSPORTER_2"/>
    <property type="match status" value="1"/>
</dbReference>
<keyword evidence="2" id="KW-0813">Transport</keyword>
<dbReference type="Pfam" id="PF00005">
    <property type="entry name" value="ABC_tran"/>
    <property type="match status" value="1"/>
</dbReference>
<keyword evidence="6" id="KW-0067">ATP-binding</keyword>
<dbReference type="SUPFAM" id="SSF90123">
    <property type="entry name" value="ABC transporter transmembrane region"/>
    <property type="match status" value="1"/>
</dbReference>
<keyword evidence="13" id="KW-1185">Reference proteome</keyword>
<feature type="transmembrane region" description="Helical" evidence="9">
    <location>
        <begin position="56"/>
        <end position="76"/>
    </location>
</feature>
<evidence type="ECO:0000256" key="4">
    <source>
        <dbReference type="ARBA" id="ARBA00022692"/>
    </source>
</evidence>
<proteinExistence type="predicted"/>
<dbReference type="KEGG" id="haa:A5892_02410"/>
<dbReference type="InterPro" id="IPR003593">
    <property type="entry name" value="AAA+_ATPase"/>
</dbReference>
<evidence type="ECO:0000256" key="6">
    <source>
        <dbReference type="ARBA" id="ARBA00022840"/>
    </source>
</evidence>
<feature type="transmembrane region" description="Helical" evidence="9">
    <location>
        <begin position="133"/>
        <end position="156"/>
    </location>
</feature>
<evidence type="ECO:0000256" key="7">
    <source>
        <dbReference type="ARBA" id="ARBA00022989"/>
    </source>
</evidence>
<dbReference type="Gene3D" id="1.20.1560.10">
    <property type="entry name" value="ABC transporter type 1, transmembrane domain"/>
    <property type="match status" value="1"/>
</dbReference>
<evidence type="ECO:0000259" key="11">
    <source>
        <dbReference type="PROSITE" id="PS50929"/>
    </source>
</evidence>
<evidence type="ECO:0000256" key="3">
    <source>
        <dbReference type="ARBA" id="ARBA00022475"/>
    </source>
</evidence>
<feature type="transmembrane region" description="Helical" evidence="9">
    <location>
        <begin position="162"/>
        <end position="180"/>
    </location>
</feature>
<evidence type="ECO:0000313" key="13">
    <source>
        <dbReference type="Proteomes" id="UP000077875"/>
    </source>
</evidence>
<dbReference type="SUPFAM" id="SSF52540">
    <property type="entry name" value="P-loop containing nucleoside triphosphate hydrolases"/>
    <property type="match status" value="1"/>
</dbReference>
<dbReference type="Proteomes" id="UP000077875">
    <property type="component" value="Chromosome"/>
</dbReference>